<feature type="region of interest" description="Disordered" evidence="1">
    <location>
        <begin position="1"/>
        <end position="76"/>
    </location>
</feature>
<name>A0AAD1U9I5_EUPCR</name>
<feature type="compositionally biased region" description="Polar residues" evidence="1">
    <location>
        <begin position="17"/>
        <end position="28"/>
    </location>
</feature>
<feature type="compositionally biased region" description="Polar residues" evidence="1">
    <location>
        <begin position="63"/>
        <end position="76"/>
    </location>
</feature>
<reference evidence="2" key="1">
    <citation type="submission" date="2023-07" db="EMBL/GenBank/DDBJ databases">
        <authorList>
            <consortium name="AG Swart"/>
            <person name="Singh M."/>
            <person name="Singh A."/>
            <person name="Seah K."/>
            <person name="Emmerich C."/>
        </authorList>
    </citation>
    <scope>NUCLEOTIDE SEQUENCE</scope>
    <source>
        <strain evidence="2">DP1</strain>
    </source>
</reference>
<evidence type="ECO:0000313" key="2">
    <source>
        <dbReference type="EMBL" id="CAI2364900.1"/>
    </source>
</evidence>
<gene>
    <name evidence="2" type="ORF">ECRASSUSDP1_LOCUS6250</name>
</gene>
<proteinExistence type="predicted"/>
<dbReference type="Proteomes" id="UP001295684">
    <property type="component" value="Unassembled WGS sequence"/>
</dbReference>
<accession>A0AAD1U9I5</accession>
<sequence length="557" mass="64325">MEDNSSDQDTIKHKYSTEGSIQDSLDQSQKSDTDTVRANPQMGSHPGRVTFQEDAQDDKRSNLRTNSWSKQLSSNLKSQTDFTFGEKFDSGGASGICGQNTDSPNNIGNKRRNSLTPEKVQDLPLENQERIETFTSSEKNSGLNKYQIFDEGGYKMMNLYANDNEETQLIVSDLDSIGSIMKNKISNSSKESSVKCLKNESQEMTRKLPHGSLDLLKKTISKMINSQQSKKHTRLQRIDEVTTSKFRCVKSKFTDSLDSDSEDDRLSDEYQKEVLRIKEKIVKKIKDNYSNNLINISTESSIMSVDNKEALMKKLGTRIDYIQQKRESERKKSQNYNQMQKKMALQNILLPNHTPRQSDLEKEYDHERISSLRSKIHEVTRKLSREFKSQKIEIESLREVSEESDIDKTVVYDSSREDIFSKAPQNIVFEPHKGDFINNSPRKRGNLLRTGKNVSFNCGFQRKLISRVNLKKKNFTHLNSPSLHTDVTKNTTLQPGDRDVFTLRNIYPRKDKSSGENTQFNFLRRRPFKKNKSVGRNTNCLRRKFPKPINTNYSMYF</sequence>
<evidence type="ECO:0000256" key="1">
    <source>
        <dbReference type="SAM" id="MobiDB-lite"/>
    </source>
</evidence>
<evidence type="ECO:0000313" key="3">
    <source>
        <dbReference type="Proteomes" id="UP001295684"/>
    </source>
</evidence>
<feature type="compositionally biased region" description="Polar residues" evidence="1">
    <location>
        <begin position="97"/>
        <end position="108"/>
    </location>
</feature>
<dbReference type="AlphaFoldDB" id="A0AAD1U9I5"/>
<keyword evidence="3" id="KW-1185">Reference proteome</keyword>
<comment type="caution">
    <text evidence="2">The sequence shown here is derived from an EMBL/GenBank/DDBJ whole genome shotgun (WGS) entry which is preliminary data.</text>
</comment>
<feature type="region of interest" description="Disordered" evidence="1">
    <location>
        <begin position="95"/>
        <end position="117"/>
    </location>
</feature>
<protein>
    <submittedName>
        <fullName evidence="2">Uncharacterized protein</fullName>
    </submittedName>
</protein>
<organism evidence="2 3">
    <name type="scientific">Euplotes crassus</name>
    <dbReference type="NCBI Taxonomy" id="5936"/>
    <lineage>
        <taxon>Eukaryota</taxon>
        <taxon>Sar</taxon>
        <taxon>Alveolata</taxon>
        <taxon>Ciliophora</taxon>
        <taxon>Intramacronucleata</taxon>
        <taxon>Spirotrichea</taxon>
        <taxon>Hypotrichia</taxon>
        <taxon>Euplotida</taxon>
        <taxon>Euplotidae</taxon>
        <taxon>Moneuplotes</taxon>
    </lineage>
</organism>
<dbReference type="EMBL" id="CAMPGE010006055">
    <property type="protein sequence ID" value="CAI2364900.1"/>
    <property type="molecule type" value="Genomic_DNA"/>
</dbReference>